<evidence type="ECO:0000256" key="3">
    <source>
        <dbReference type="ARBA" id="ARBA00010368"/>
    </source>
</evidence>
<dbReference type="Gene3D" id="2.30.40.10">
    <property type="entry name" value="Urease, subunit C, domain 1"/>
    <property type="match status" value="1"/>
</dbReference>
<comment type="caution">
    <text evidence="10">The sequence shown here is derived from an EMBL/GenBank/DDBJ whole genome shotgun (WGS) entry which is preliminary data.</text>
</comment>
<keyword evidence="11" id="KW-1185">Reference proteome</keyword>
<dbReference type="Pfam" id="PF01979">
    <property type="entry name" value="Amidohydro_1"/>
    <property type="match status" value="1"/>
</dbReference>
<proteinExistence type="inferred from homology"/>
<evidence type="ECO:0000256" key="7">
    <source>
        <dbReference type="ARBA" id="ARBA00022801"/>
    </source>
</evidence>
<evidence type="ECO:0000313" key="10">
    <source>
        <dbReference type="EMBL" id="MEN1761209.1"/>
    </source>
</evidence>
<evidence type="ECO:0000256" key="4">
    <source>
        <dbReference type="ARBA" id="ARBA00011881"/>
    </source>
</evidence>
<gene>
    <name evidence="10" type="primary">allB</name>
    <name evidence="10" type="ORF">AAIG11_12020</name>
</gene>
<feature type="domain" description="Amidohydrolase-related" evidence="9">
    <location>
        <begin position="52"/>
        <end position="432"/>
    </location>
</feature>
<name>A0ABU9VYM0_9CLOT</name>
<organism evidence="10 11">
    <name type="scientific">Anoxynatronum sibiricum</name>
    <dbReference type="NCBI Taxonomy" id="210623"/>
    <lineage>
        <taxon>Bacteria</taxon>
        <taxon>Bacillati</taxon>
        <taxon>Bacillota</taxon>
        <taxon>Clostridia</taxon>
        <taxon>Eubacteriales</taxon>
        <taxon>Clostridiaceae</taxon>
        <taxon>Anoxynatronum</taxon>
    </lineage>
</organism>
<dbReference type="InterPro" id="IPR006680">
    <property type="entry name" value="Amidohydro-rel"/>
</dbReference>
<dbReference type="InterPro" id="IPR032466">
    <property type="entry name" value="Metal_Hydrolase"/>
</dbReference>
<keyword evidence="6" id="KW-0479">Metal-binding</keyword>
<evidence type="ECO:0000256" key="8">
    <source>
        <dbReference type="ARBA" id="ARBA00022833"/>
    </source>
</evidence>
<dbReference type="EMBL" id="JBCITM010000013">
    <property type="protein sequence ID" value="MEN1761209.1"/>
    <property type="molecule type" value="Genomic_DNA"/>
</dbReference>
<dbReference type="SUPFAM" id="SSF51338">
    <property type="entry name" value="Composite domain of metallo-dependent hydrolases"/>
    <property type="match status" value="1"/>
</dbReference>
<evidence type="ECO:0000259" key="9">
    <source>
        <dbReference type="Pfam" id="PF01979"/>
    </source>
</evidence>
<protein>
    <recommendedName>
        <fullName evidence="5">allantoinase</fullName>
        <ecNumber evidence="5">3.5.2.5</ecNumber>
    </recommendedName>
</protein>
<evidence type="ECO:0000256" key="6">
    <source>
        <dbReference type="ARBA" id="ARBA00022723"/>
    </source>
</evidence>
<evidence type="ECO:0000256" key="5">
    <source>
        <dbReference type="ARBA" id="ARBA00012863"/>
    </source>
</evidence>
<dbReference type="InterPro" id="IPR017593">
    <property type="entry name" value="Allantoinase"/>
</dbReference>
<keyword evidence="8" id="KW-0862">Zinc</keyword>
<evidence type="ECO:0000256" key="2">
    <source>
        <dbReference type="ARBA" id="ARBA00004968"/>
    </source>
</evidence>
<dbReference type="Gene3D" id="3.20.20.140">
    <property type="entry name" value="Metal-dependent hydrolases"/>
    <property type="match status" value="1"/>
</dbReference>
<dbReference type="RefSeq" id="WP_343186508.1">
    <property type="nucleotide sequence ID" value="NZ_JBCITM010000013.1"/>
</dbReference>
<dbReference type="PANTHER" id="PTHR43668:SF2">
    <property type="entry name" value="ALLANTOINASE"/>
    <property type="match status" value="1"/>
</dbReference>
<dbReference type="Proteomes" id="UP001407405">
    <property type="component" value="Unassembled WGS sequence"/>
</dbReference>
<sequence>MVDLMIKNGMIVSKESIYPGNIAVRNGIVCGIYSDKSELEATATLDAQGMLIFPGVIDCHVHLNEPGYTWREDYYHGTKAAAIGGTTTVIDMPLQNTPPLTDKASFEAKEKAVSANAFVDYCLWGGMIDNNIEKLEELRECGVVAFKAFLSPVSEGYTSMDTGLINEAFEKMKTHHVRMGFHCEDYSIIAKREAKLKNKNSCTWEDYLYTRPLVAEIIATQNIVSLAKAAKMKVHICHVSHPDVAQIIERAQLEGVDVTGETCPHYLMFSEDDLIEKGSLFKCAPPLRSKENANQLWEYLERGVISCVGSDHSPSTSDEKNETERGVMGVWGGISGMQHLLPIMYREAVVRRGFSPSLITKVLCEGPAKAFGIYGKKGDIALGFDADFVIFDPKKPWQVTEESLMYKNRLTAFLGQEGIGCPVKTILRGQVVMENDQVRIEQGYGKLIRRELSIAEATR</sequence>
<keyword evidence="7 10" id="KW-0378">Hydrolase</keyword>
<reference evidence="10 11" key="1">
    <citation type="submission" date="2024-04" db="EMBL/GenBank/DDBJ databases">
        <title>Genome sequencing and metabolic network reconstruction of aminoacids and betaine degradation by Anoxynatronum sibiricum.</title>
        <authorList>
            <person name="Detkova E.N."/>
            <person name="Boltjanskaja Y.V."/>
            <person name="Mardanov A.V."/>
            <person name="Kevbrin V."/>
        </authorList>
    </citation>
    <scope>NUCLEOTIDE SEQUENCE [LARGE SCALE GENOMIC DNA]</scope>
    <source>
        <strain evidence="10 11">Z-7981</strain>
    </source>
</reference>
<comment type="pathway">
    <text evidence="2">Nitrogen metabolism; (S)-allantoin degradation; allantoate from (S)-allantoin: step 1/1.</text>
</comment>
<dbReference type="EC" id="3.5.2.5" evidence="5"/>
<evidence type="ECO:0000256" key="1">
    <source>
        <dbReference type="ARBA" id="ARBA00001947"/>
    </source>
</evidence>
<comment type="cofactor">
    <cofactor evidence="1">
        <name>Zn(2+)</name>
        <dbReference type="ChEBI" id="CHEBI:29105"/>
    </cofactor>
</comment>
<dbReference type="NCBIfam" id="TIGR00857">
    <property type="entry name" value="pyrC_multi"/>
    <property type="match status" value="1"/>
</dbReference>
<dbReference type="GO" id="GO:0004038">
    <property type="term" value="F:allantoinase activity"/>
    <property type="evidence" value="ECO:0007669"/>
    <property type="project" value="UniProtKB-EC"/>
</dbReference>
<evidence type="ECO:0000313" key="11">
    <source>
        <dbReference type="Proteomes" id="UP001407405"/>
    </source>
</evidence>
<dbReference type="InterPro" id="IPR050138">
    <property type="entry name" value="DHOase/Allantoinase_Hydrolase"/>
</dbReference>
<dbReference type="SUPFAM" id="SSF51556">
    <property type="entry name" value="Metallo-dependent hydrolases"/>
    <property type="match status" value="1"/>
</dbReference>
<accession>A0ABU9VYM0</accession>
<comment type="similarity">
    <text evidence="3">Belongs to the metallo-dependent hydrolases superfamily. Allantoinase family.</text>
</comment>
<dbReference type="NCBIfam" id="TIGR03178">
    <property type="entry name" value="allantoinase"/>
    <property type="match status" value="1"/>
</dbReference>
<dbReference type="PANTHER" id="PTHR43668">
    <property type="entry name" value="ALLANTOINASE"/>
    <property type="match status" value="1"/>
</dbReference>
<comment type="subunit">
    <text evidence="4">Homotetramer.</text>
</comment>
<dbReference type="InterPro" id="IPR011059">
    <property type="entry name" value="Metal-dep_hydrolase_composite"/>
</dbReference>